<dbReference type="PANTHER" id="PTHR43395:SF1">
    <property type="entry name" value="CHEMOTAXIS PROTEIN CHEA"/>
    <property type="match status" value="1"/>
</dbReference>
<dbReference type="GO" id="GO:0006935">
    <property type="term" value="P:chemotaxis"/>
    <property type="evidence" value="ECO:0007669"/>
    <property type="project" value="UniProtKB-KW"/>
</dbReference>
<dbReference type="Proteomes" id="UP000825179">
    <property type="component" value="Chromosome"/>
</dbReference>
<evidence type="ECO:0000259" key="14">
    <source>
        <dbReference type="PROSITE" id="PS50851"/>
    </source>
</evidence>
<evidence type="ECO:0000259" key="15">
    <source>
        <dbReference type="PROSITE" id="PS50894"/>
    </source>
</evidence>
<evidence type="ECO:0000313" key="17">
    <source>
        <dbReference type="EMBL" id="QZT33003.1"/>
    </source>
</evidence>
<evidence type="ECO:0000313" key="16">
    <source>
        <dbReference type="EMBL" id="EGL82503.1"/>
    </source>
</evidence>
<accession>F5L7Z5</accession>
<dbReference type="Gene3D" id="2.30.30.40">
    <property type="entry name" value="SH3 Domains"/>
    <property type="match status" value="1"/>
</dbReference>
<evidence type="ECO:0000313" key="19">
    <source>
        <dbReference type="Proteomes" id="UP000825179"/>
    </source>
</evidence>
<comment type="catalytic activity">
    <reaction evidence="1">
        <text>ATP + protein L-histidine = ADP + protein N-phospho-L-histidine.</text>
        <dbReference type="EC" id="2.7.13.3"/>
    </reaction>
</comment>
<dbReference type="SUPFAM" id="SSF47226">
    <property type="entry name" value="Histidine-containing phosphotransfer domain, HPT domain"/>
    <property type="match status" value="1"/>
</dbReference>
<dbReference type="KEGG" id="cthu:HUR95_11755"/>
<dbReference type="InterPro" id="IPR003594">
    <property type="entry name" value="HATPase_dom"/>
</dbReference>
<dbReference type="Proteomes" id="UP000010716">
    <property type="component" value="Unassembled WGS sequence"/>
</dbReference>
<evidence type="ECO:0000256" key="9">
    <source>
        <dbReference type="ARBA" id="ARBA00022840"/>
    </source>
</evidence>
<keyword evidence="8 16" id="KW-0418">Kinase</keyword>
<dbReference type="GO" id="GO:0000155">
    <property type="term" value="F:phosphorelay sensor kinase activity"/>
    <property type="evidence" value="ECO:0007669"/>
    <property type="project" value="InterPro"/>
</dbReference>
<evidence type="ECO:0000256" key="3">
    <source>
        <dbReference type="ARBA" id="ARBA00021495"/>
    </source>
</evidence>
<dbReference type="InterPro" id="IPR036097">
    <property type="entry name" value="HisK_dim/P_sf"/>
</dbReference>
<dbReference type="SMART" id="SM00073">
    <property type="entry name" value="HPT"/>
    <property type="match status" value="1"/>
</dbReference>
<proteinExistence type="predicted"/>
<dbReference type="InterPro" id="IPR004105">
    <property type="entry name" value="CheA-like_dim"/>
</dbReference>
<evidence type="ECO:0000256" key="4">
    <source>
        <dbReference type="ARBA" id="ARBA00022500"/>
    </source>
</evidence>
<dbReference type="GO" id="GO:0005524">
    <property type="term" value="F:ATP binding"/>
    <property type="evidence" value="ECO:0007669"/>
    <property type="project" value="UniProtKB-KW"/>
</dbReference>
<evidence type="ECO:0000256" key="10">
    <source>
        <dbReference type="ARBA" id="ARBA00023012"/>
    </source>
</evidence>
<name>F5L7Z5_CALTT</name>
<dbReference type="InterPro" id="IPR002545">
    <property type="entry name" value="CheW-lke_dom"/>
</dbReference>
<sequence length="685" mass="75985">MDMNKYLDAFIDEATQHLQAVNENLLLLEKEPDNVALVQEIFRSAHTLKGMAATMGFEDVADLTHHLENVLDQVRNGQLQVNTPMLDTLFSAVDTLEQMIEAIMKQEESGANPGQIISALSRILDRGGAKDDPVQLGNEEKSLPLGSSTILQAVDEYVLTVLTQSEEAGFHIYYIQVILDQGCLLKAARAYMVFQLLEREGEIIQSHPPVQEIEEEAFDFSFQLLYVTKQPMEYIQQIILKVSEIEQVKIFPISVDELKHSQGQKKMSATEEVAAGKEAPASEAPHPSSRSNTPSTGAGTKRVLNKTIRVNIDRLDALMNLFSELVIDRGRLEKISKELQHQELMETVEHMSRMSSNLQDLILSMRMVPVEQVFNRFPKMVRSLARELGKEVELIMSGTETELDRTVIDEIGDPLVHLLRNAIDHGLETKEERRRLGKPEQGRIELKAYHSGNHVFIEVKDDGRGIDRDKVLKRAVEREILTWERGQEFTDQDVYQLLFASGFSTAETVSDISGRGVGLDVVKNKIESLGGSVSVQSEPGAGTTFTVQLPLTLSIISALLVKVKHETYAIPLTSIIEVAAVKKGDVRTVQGQKVINFRGKVVPLVSLEEVFEVPGERVDEDVLSIVIVRKGEKLAGLVVDALIGQQEVVLKSLGAYLNQVFAISGATILGDGQVALIIDCNALIK</sequence>
<dbReference type="Gene3D" id="3.30.565.10">
    <property type="entry name" value="Histidine kinase-like ATPase, C-terminal domain"/>
    <property type="match status" value="1"/>
</dbReference>
<evidence type="ECO:0000256" key="11">
    <source>
        <dbReference type="PROSITE-ProRule" id="PRU00110"/>
    </source>
</evidence>
<evidence type="ECO:0000256" key="6">
    <source>
        <dbReference type="ARBA" id="ARBA00022679"/>
    </source>
</evidence>
<feature type="compositionally biased region" description="Polar residues" evidence="12">
    <location>
        <begin position="288"/>
        <end position="298"/>
    </location>
</feature>
<evidence type="ECO:0000256" key="7">
    <source>
        <dbReference type="ARBA" id="ARBA00022741"/>
    </source>
</evidence>
<dbReference type="SMART" id="SM01231">
    <property type="entry name" value="H-kinase_dim"/>
    <property type="match status" value="1"/>
</dbReference>
<evidence type="ECO:0000256" key="2">
    <source>
        <dbReference type="ARBA" id="ARBA00012438"/>
    </source>
</evidence>
<dbReference type="InterPro" id="IPR010808">
    <property type="entry name" value="CheA_P2-bd"/>
</dbReference>
<dbReference type="EMBL" id="AFCE01000147">
    <property type="protein sequence ID" value="EGL82503.1"/>
    <property type="molecule type" value="Genomic_DNA"/>
</dbReference>
<evidence type="ECO:0000259" key="13">
    <source>
        <dbReference type="PROSITE" id="PS50109"/>
    </source>
</evidence>
<keyword evidence="5 11" id="KW-0597">Phosphoprotein</keyword>
<dbReference type="PROSITE" id="PS50109">
    <property type="entry name" value="HIS_KIN"/>
    <property type="match status" value="1"/>
</dbReference>
<reference evidence="17 19" key="2">
    <citation type="journal article" date="2020" name="Extremophiles">
        <title>Genomic analysis of Caldalkalibacillus thermarum TA2.A1 reveals aerobic alkaliphilic metabolism and evolutionary hallmarks linking alkaliphilic bacteria and plant life.</title>
        <authorList>
            <person name="de Jong S.I."/>
            <person name="van den Broek M.A."/>
            <person name="Merkel A.Y."/>
            <person name="de la Torre Cortes P."/>
            <person name="Kalamorz F."/>
            <person name="Cook G.M."/>
            <person name="van Loosdrecht M.C.M."/>
            <person name="McMillan D.G.G."/>
        </authorList>
    </citation>
    <scope>NUCLEOTIDE SEQUENCE [LARGE SCALE GENOMIC DNA]</scope>
    <source>
        <strain evidence="17 19">TA2.A1</strain>
    </source>
</reference>
<evidence type="ECO:0000256" key="1">
    <source>
        <dbReference type="ARBA" id="ARBA00000085"/>
    </source>
</evidence>
<keyword evidence="6" id="KW-0808">Transferase</keyword>
<dbReference type="FunFam" id="3.30.565.10:FF:000016">
    <property type="entry name" value="Chemotaxis protein CheA, putative"/>
    <property type="match status" value="1"/>
</dbReference>
<evidence type="ECO:0000256" key="12">
    <source>
        <dbReference type="SAM" id="MobiDB-lite"/>
    </source>
</evidence>
<feature type="domain" description="HPt" evidence="15">
    <location>
        <begin position="1"/>
        <end position="103"/>
    </location>
</feature>
<dbReference type="CDD" id="cd16916">
    <property type="entry name" value="HATPase_CheA-like"/>
    <property type="match status" value="1"/>
</dbReference>
<keyword evidence="10" id="KW-0902">Two-component regulatory system</keyword>
<keyword evidence="9" id="KW-0067">ATP-binding</keyword>
<dbReference type="SUPFAM" id="SSF47384">
    <property type="entry name" value="Homodimeric domain of signal transducing histidine kinase"/>
    <property type="match status" value="1"/>
</dbReference>
<keyword evidence="4" id="KW-0145">Chemotaxis</keyword>
<dbReference type="SUPFAM" id="SSF50341">
    <property type="entry name" value="CheW-like"/>
    <property type="match status" value="1"/>
</dbReference>
<dbReference type="SUPFAM" id="SSF55874">
    <property type="entry name" value="ATPase domain of HSP90 chaperone/DNA topoisomerase II/histidine kinase"/>
    <property type="match status" value="1"/>
</dbReference>
<dbReference type="PROSITE" id="PS50851">
    <property type="entry name" value="CHEW"/>
    <property type="match status" value="1"/>
</dbReference>
<evidence type="ECO:0000256" key="5">
    <source>
        <dbReference type="ARBA" id="ARBA00022553"/>
    </source>
</evidence>
<dbReference type="Pfam" id="PF02518">
    <property type="entry name" value="HATPase_c"/>
    <property type="match status" value="1"/>
</dbReference>
<feature type="domain" description="Histidine kinase" evidence="13">
    <location>
        <begin position="303"/>
        <end position="553"/>
    </location>
</feature>
<dbReference type="SMART" id="SM00387">
    <property type="entry name" value="HATPase_c"/>
    <property type="match status" value="1"/>
</dbReference>
<dbReference type="InterPro" id="IPR008207">
    <property type="entry name" value="Sig_transdc_His_kin_Hpt_dom"/>
</dbReference>
<keyword evidence="19" id="KW-1185">Reference proteome</keyword>
<keyword evidence="7" id="KW-0547">Nucleotide-binding</keyword>
<dbReference type="SMART" id="SM00260">
    <property type="entry name" value="CheW"/>
    <property type="match status" value="1"/>
</dbReference>
<dbReference type="InterPro" id="IPR051315">
    <property type="entry name" value="Bact_Chemotaxis_CheA"/>
</dbReference>
<dbReference type="InterPro" id="IPR036061">
    <property type="entry name" value="CheW-like_dom_sf"/>
</dbReference>
<dbReference type="Pfam" id="PF07194">
    <property type="entry name" value="P2"/>
    <property type="match status" value="1"/>
</dbReference>
<dbReference type="Pfam" id="PF01627">
    <property type="entry name" value="Hpt"/>
    <property type="match status" value="1"/>
</dbReference>
<organism evidence="16 18">
    <name type="scientific">Caldalkalibacillus thermarum (strain TA2.A1)</name>
    <dbReference type="NCBI Taxonomy" id="986075"/>
    <lineage>
        <taxon>Bacteria</taxon>
        <taxon>Bacillati</taxon>
        <taxon>Bacillota</taxon>
        <taxon>Bacilli</taxon>
        <taxon>Bacillales</taxon>
        <taxon>Bacillaceae</taxon>
        <taxon>Caldalkalibacillus</taxon>
    </lineage>
</organism>
<dbReference type="CDD" id="cd00088">
    <property type="entry name" value="HPT"/>
    <property type="match status" value="1"/>
</dbReference>
<dbReference type="InterPro" id="IPR005467">
    <property type="entry name" value="His_kinase_dom"/>
</dbReference>
<dbReference type="OrthoDB" id="9803176at2"/>
<dbReference type="InterPro" id="IPR004358">
    <property type="entry name" value="Sig_transdc_His_kin-like_C"/>
</dbReference>
<dbReference type="Pfam" id="PF01584">
    <property type="entry name" value="CheW"/>
    <property type="match status" value="1"/>
</dbReference>
<gene>
    <name evidence="16" type="ORF">CathTA2_1945</name>
    <name evidence="17" type="ORF">HUR95_11755</name>
</gene>
<reference evidence="16 18" key="1">
    <citation type="journal article" date="2011" name="J. Bacteriol.">
        <title>Draft genome sequence of the thermoalkaliphilic Caldalkalibacillus thermarum strain TA2.A1.</title>
        <authorList>
            <person name="Kalamorz F."/>
            <person name="Keis S."/>
            <person name="McMillan D.G."/>
            <person name="Olsson K."/>
            <person name="Stanton J.A."/>
            <person name="Stockwell P."/>
            <person name="Black M.A."/>
            <person name="Klingeman D.M."/>
            <person name="Land M.L."/>
            <person name="Han C.S."/>
            <person name="Martin S.L."/>
            <person name="Becher S.A."/>
            <person name="Peddie C.J."/>
            <person name="Morgan H.W."/>
            <person name="Matthies D."/>
            <person name="Preiss L."/>
            <person name="Meier T."/>
            <person name="Brown S.D."/>
            <person name="Cook G.M."/>
        </authorList>
    </citation>
    <scope>NUCLEOTIDE SEQUENCE [LARGE SCALE GENOMIC DNA]</scope>
    <source>
        <strain evidence="16 18">TA2.A1</strain>
    </source>
</reference>
<dbReference type="PRINTS" id="PR00344">
    <property type="entry name" value="BCTRLSENSOR"/>
</dbReference>
<dbReference type="Pfam" id="PF02895">
    <property type="entry name" value="H-kinase_dim"/>
    <property type="match status" value="1"/>
</dbReference>
<feature type="domain" description="CheW-like" evidence="14">
    <location>
        <begin position="555"/>
        <end position="685"/>
    </location>
</feature>
<dbReference type="PANTHER" id="PTHR43395">
    <property type="entry name" value="SENSOR HISTIDINE KINASE CHEA"/>
    <property type="match status" value="1"/>
</dbReference>
<dbReference type="PROSITE" id="PS50894">
    <property type="entry name" value="HPT"/>
    <property type="match status" value="1"/>
</dbReference>
<dbReference type="InterPro" id="IPR037006">
    <property type="entry name" value="CheA-like_homodim_sf"/>
</dbReference>
<protein>
    <recommendedName>
        <fullName evidence="3">Chemotaxis protein CheA</fullName>
        <ecNumber evidence="2">2.7.13.3</ecNumber>
    </recommendedName>
</protein>
<dbReference type="InterPro" id="IPR036890">
    <property type="entry name" value="HATPase_C_sf"/>
</dbReference>
<dbReference type="eggNOG" id="COG0643">
    <property type="taxonomic scope" value="Bacteria"/>
</dbReference>
<dbReference type="InterPro" id="IPR035891">
    <property type="entry name" value="CheY-binding_CheA"/>
</dbReference>
<dbReference type="EC" id="2.7.13.3" evidence="2"/>
<dbReference type="SUPFAM" id="SSF55052">
    <property type="entry name" value="CheY-binding domain of CheA"/>
    <property type="match status" value="1"/>
</dbReference>
<dbReference type="AlphaFoldDB" id="F5L7Z5"/>
<evidence type="ECO:0000256" key="8">
    <source>
        <dbReference type="ARBA" id="ARBA00022777"/>
    </source>
</evidence>
<evidence type="ECO:0000313" key="18">
    <source>
        <dbReference type="Proteomes" id="UP000010716"/>
    </source>
</evidence>
<dbReference type="Gene3D" id="1.20.120.160">
    <property type="entry name" value="HPT domain"/>
    <property type="match status" value="1"/>
</dbReference>
<dbReference type="InterPro" id="IPR037052">
    <property type="entry name" value="CheA-like_P2_sf"/>
</dbReference>
<feature type="region of interest" description="Disordered" evidence="12">
    <location>
        <begin position="262"/>
        <end position="300"/>
    </location>
</feature>
<feature type="modified residue" description="Phosphohistidine" evidence="11">
    <location>
        <position position="46"/>
    </location>
</feature>
<dbReference type="GO" id="GO:0005737">
    <property type="term" value="C:cytoplasm"/>
    <property type="evidence" value="ECO:0007669"/>
    <property type="project" value="InterPro"/>
</dbReference>
<dbReference type="RefSeq" id="WP_007505132.1">
    <property type="nucleotide sequence ID" value="NZ_AFCE01000147.1"/>
</dbReference>
<dbReference type="EMBL" id="CP082237">
    <property type="protein sequence ID" value="QZT33003.1"/>
    <property type="molecule type" value="Genomic_DNA"/>
</dbReference>
<dbReference type="Gene3D" id="1.10.287.560">
    <property type="entry name" value="Histidine kinase CheA-like, homodimeric domain"/>
    <property type="match status" value="1"/>
</dbReference>
<dbReference type="InterPro" id="IPR036641">
    <property type="entry name" value="HPT_dom_sf"/>
</dbReference>
<reference evidence="17" key="3">
    <citation type="submission" date="2021-08" db="EMBL/GenBank/DDBJ databases">
        <authorList>
            <person name="de Jong S."/>
            <person name="van den Broek M."/>
            <person name="Merkel A."/>
            <person name="de la Torre Cortes P."/>
            <person name="Kalamorz F."/>
            <person name="Cook G."/>
            <person name="van Loosdrecht M."/>
            <person name="McMillan D."/>
        </authorList>
    </citation>
    <scope>NUCLEOTIDE SEQUENCE</scope>
    <source>
        <strain evidence="17">TA2.A1</strain>
    </source>
</reference>
<dbReference type="Gene3D" id="3.30.70.1110">
    <property type="entry name" value="Histidine kinase CheA-like, P2 response regulator-binding domain"/>
    <property type="match status" value="1"/>
</dbReference>
<dbReference type="CDD" id="cd00731">
    <property type="entry name" value="CheA_reg"/>
    <property type="match status" value="1"/>
</dbReference>